<evidence type="ECO:0000313" key="2">
    <source>
        <dbReference type="Proteomes" id="UP000319525"/>
    </source>
</evidence>
<name>A0A4Y3QSE7_MICTE</name>
<protein>
    <recommendedName>
        <fullName evidence="3">Glutaredoxin</fullName>
    </recommendedName>
</protein>
<sequence length="87" mass="9495">MELRIYTKTLSSCPQCDLTCREAAKLEGVDVQVFEGIDLPENAHLLEAFKSRPAPLLSAPIVTVHDDEGNEVDSWAGFIPAKIKALA</sequence>
<accession>A0A4Y3QSE7</accession>
<dbReference type="RefSeq" id="WP_141378187.1">
    <property type="nucleotide sequence ID" value="NZ_BJML01000011.1"/>
</dbReference>
<dbReference type="GeneID" id="57145598"/>
<dbReference type="Gene3D" id="3.40.30.10">
    <property type="entry name" value="Glutaredoxin"/>
    <property type="match status" value="1"/>
</dbReference>
<dbReference type="Proteomes" id="UP000319525">
    <property type="component" value="Unassembled WGS sequence"/>
</dbReference>
<gene>
    <name evidence="1" type="ORF">MTE01_29150</name>
</gene>
<dbReference type="OrthoDB" id="8871309at2"/>
<evidence type="ECO:0000313" key="1">
    <source>
        <dbReference type="EMBL" id="GEB46970.1"/>
    </source>
</evidence>
<evidence type="ECO:0008006" key="3">
    <source>
        <dbReference type="Google" id="ProtNLM"/>
    </source>
</evidence>
<dbReference type="AlphaFoldDB" id="A0A4Y3QSE7"/>
<proteinExistence type="predicted"/>
<dbReference type="EMBL" id="BJML01000011">
    <property type="protein sequence ID" value="GEB46970.1"/>
    <property type="molecule type" value="Genomic_DNA"/>
</dbReference>
<comment type="caution">
    <text evidence="1">The sequence shown here is derived from an EMBL/GenBank/DDBJ whole genome shotgun (WGS) entry which is preliminary data.</text>
</comment>
<reference evidence="1 2" key="1">
    <citation type="submission" date="2019-06" db="EMBL/GenBank/DDBJ databases">
        <title>Whole genome shotgun sequence of Microbacterium testaceum NBRC 12675.</title>
        <authorList>
            <person name="Hosoyama A."/>
            <person name="Uohara A."/>
            <person name="Ohji S."/>
            <person name="Ichikawa N."/>
        </authorList>
    </citation>
    <scope>NUCLEOTIDE SEQUENCE [LARGE SCALE GENOMIC DNA]</scope>
    <source>
        <strain evidence="1 2">NBRC 12675</strain>
    </source>
</reference>
<organism evidence="1 2">
    <name type="scientific">Microbacterium testaceum</name>
    <name type="common">Aureobacterium testaceum</name>
    <name type="synonym">Brevibacterium testaceum</name>
    <dbReference type="NCBI Taxonomy" id="2033"/>
    <lineage>
        <taxon>Bacteria</taxon>
        <taxon>Bacillati</taxon>
        <taxon>Actinomycetota</taxon>
        <taxon>Actinomycetes</taxon>
        <taxon>Micrococcales</taxon>
        <taxon>Microbacteriaceae</taxon>
        <taxon>Microbacterium</taxon>
    </lineage>
</organism>